<evidence type="ECO:0000256" key="2">
    <source>
        <dbReference type="ARBA" id="ARBA00023027"/>
    </source>
</evidence>
<sequence length="254" mass="27206">MDSIDHIETVADALLTADTVVALTGAGMSTASGIPSFRGDDGIWRTQFDPDDFDVRRLDADPAGFWRDRLDLHEAMFAANPEPNAAHDALAALERAGVLDTVVTQNTDGLHAAAGTESLLELHGNAHRVVCRSCGHRSDAADARQRVRDGEVPPRCSDCGGVLKPDVVLFGEMLPRETLQAARRFARDSDVFLAIGSSLTVEPAASLPGLAADDGMLVLVNLDETPYSGRADVDLRADVTDVLPRLVDAVERQR</sequence>
<dbReference type="InterPro" id="IPR050134">
    <property type="entry name" value="NAD-dep_sirtuin_deacylases"/>
</dbReference>
<dbReference type="PANTHER" id="PTHR11085:SF4">
    <property type="entry name" value="NAD-DEPENDENT PROTEIN DEACYLASE"/>
    <property type="match status" value="1"/>
</dbReference>
<keyword evidence="3" id="KW-0862">Zinc</keyword>
<keyword evidence="3" id="KW-0479">Metal-binding</keyword>
<dbReference type="EMBL" id="ALJD01000002">
    <property type="protein sequence ID" value="EJN61111.1"/>
    <property type="molecule type" value="Genomic_DNA"/>
</dbReference>
<feature type="active site" description="Proton acceptor" evidence="3">
    <location>
        <position position="123"/>
    </location>
</feature>
<dbReference type="SUPFAM" id="SSF52467">
    <property type="entry name" value="DHS-like NAD/FAD-binding domain"/>
    <property type="match status" value="1"/>
</dbReference>
<dbReference type="AlphaFoldDB" id="J3JHM6"/>
<gene>
    <name evidence="5" type="ORF">HSB1_01520</name>
</gene>
<dbReference type="OrthoDB" id="728at2157"/>
<accession>J3JHM6</accession>
<feature type="binding site" evidence="3">
    <location>
        <position position="159"/>
    </location>
    <ligand>
        <name>Zn(2+)</name>
        <dbReference type="ChEBI" id="CHEBI:29105"/>
    </ligand>
</feature>
<dbReference type="GO" id="GO:0046872">
    <property type="term" value="F:metal ion binding"/>
    <property type="evidence" value="ECO:0007669"/>
    <property type="project" value="UniProtKB-KW"/>
</dbReference>
<feature type="binding site" evidence="3">
    <location>
        <position position="134"/>
    </location>
    <ligand>
        <name>Zn(2+)</name>
        <dbReference type="ChEBI" id="CHEBI:29105"/>
    </ligand>
</feature>
<evidence type="ECO:0000313" key="5">
    <source>
        <dbReference type="EMBL" id="EJN61111.1"/>
    </source>
</evidence>
<evidence type="ECO:0000313" key="6">
    <source>
        <dbReference type="Proteomes" id="UP000007813"/>
    </source>
</evidence>
<evidence type="ECO:0000256" key="1">
    <source>
        <dbReference type="ARBA" id="ARBA00022679"/>
    </source>
</evidence>
<evidence type="ECO:0000259" key="4">
    <source>
        <dbReference type="PROSITE" id="PS50305"/>
    </source>
</evidence>
<organism evidence="5 6">
    <name type="scientific">Halogranum salarium B-1</name>
    <dbReference type="NCBI Taxonomy" id="1210908"/>
    <lineage>
        <taxon>Archaea</taxon>
        <taxon>Methanobacteriati</taxon>
        <taxon>Methanobacteriota</taxon>
        <taxon>Stenosarchaea group</taxon>
        <taxon>Halobacteria</taxon>
        <taxon>Halobacteriales</taxon>
        <taxon>Haloferacaceae</taxon>
    </lineage>
</organism>
<dbReference type="GO" id="GO:0070403">
    <property type="term" value="F:NAD+ binding"/>
    <property type="evidence" value="ECO:0007669"/>
    <property type="project" value="InterPro"/>
</dbReference>
<dbReference type="InterPro" id="IPR026591">
    <property type="entry name" value="Sirtuin_cat_small_dom_sf"/>
</dbReference>
<dbReference type="CDD" id="cd01407">
    <property type="entry name" value="SIR2-fam"/>
    <property type="match status" value="1"/>
</dbReference>
<proteinExistence type="predicted"/>
<dbReference type="NCBIfam" id="NF001753">
    <property type="entry name" value="PRK00481.1-3"/>
    <property type="match status" value="1"/>
</dbReference>
<feature type="binding site" evidence="3">
    <location>
        <position position="156"/>
    </location>
    <ligand>
        <name>Zn(2+)</name>
        <dbReference type="ChEBI" id="CHEBI:29105"/>
    </ligand>
</feature>
<evidence type="ECO:0000256" key="3">
    <source>
        <dbReference type="PROSITE-ProRule" id="PRU00236"/>
    </source>
</evidence>
<name>J3JHM6_9EURY</name>
<dbReference type="Pfam" id="PF02146">
    <property type="entry name" value="SIR2"/>
    <property type="match status" value="1"/>
</dbReference>
<reference evidence="5 6" key="1">
    <citation type="journal article" date="2012" name="J. Bacteriol.">
        <title>Draft Genome Sequence of the Extremely Halophilic Archaeon Halogranum salarium B-1T.</title>
        <authorList>
            <person name="Kim K.K."/>
            <person name="Lee K.C."/>
            <person name="Lee J.S."/>
        </authorList>
    </citation>
    <scope>NUCLEOTIDE SEQUENCE [LARGE SCALE GENOMIC DNA]</scope>
    <source>
        <strain evidence="5 6">B-1</strain>
    </source>
</reference>
<dbReference type="RefSeq" id="WP_009365496.1">
    <property type="nucleotide sequence ID" value="NZ_ALJD01000002.1"/>
</dbReference>
<feature type="domain" description="Deacetylase sirtuin-type" evidence="4">
    <location>
        <begin position="1"/>
        <end position="254"/>
    </location>
</feature>
<comment type="caution">
    <text evidence="5">The sequence shown here is derived from an EMBL/GenBank/DDBJ whole genome shotgun (WGS) entry which is preliminary data.</text>
</comment>
<dbReference type="eggNOG" id="arCOG04248">
    <property type="taxonomic scope" value="Archaea"/>
</dbReference>
<dbReference type="InterPro" id="IPR003000">
    <property type="entry name" value="Sirtuin"/>
</dbReference>
<dbReference type="GO" id="GO:0017136">
    <property type="term" value="F:histone deacetylase activity, NAD-dependent"/>
    <property type="evidence" value="ECO:0007669"/>
    <property type="project" value="TreeGrafter"/>
</dbReference>
<dbReference type="Gene3D" id="3.40.50.1220">
    <property type="entry name" value="TPP-binding domain"/>
    <property type="match status" value="1"/>
</dbReference>
<dbReference type="InterPro" id="IPR026590">
    <property type="entry name" value="Ssirtuin_cat_dom"/>
</dbReference>
<dbReference type="PANTHER" id="PTHR11085">
    <property type="entry name" value="NAD-DEPENDENT PROTEIN DEACYLASE SIRTUIN-5, MITOCHONDRIAL-RELATED"/>
    <property type="match status" value="1"/>
</dbReference>
<dbReference type="PATRIC" id="fig|1210908.3.peg.146"/>
<dbReference type="PROSITE" id="PS50305">
    <property type="entry name" value="SIRTUIN"/>
    <property type="match status" value="1"/>
</dbReference>
<keyword evidence="1" id="KW-0808">Transferase</keyword>
<dbReference type="Proteomes" id="UP000007813">
    <property type="component" value="Unassembled WGS sequence"/>
</dbReference>
<dbReference type="InterPro" id="IPR029035">
    <property type="entry name" value="DHS-like_NAD/FAD-binding_dom"/>
</dbReference>
<feature type="binding site" evidence="3">
    <location>
        <position position="131"/>
    </location>
    <ligand>
        <name>Zn(2+)</name>
        <dbReference type="ChEBI" id="CHEBI:29105"/>
    </ligand>
</feature>
<dbReference type="Gene3D" id="3.30.1600.10">
    <property type="entry name" value="SIR2/SIRT2 'Small Domain"/>
    <property type="match status" value="1"/>
</dbReference>
<keyword evidence="2" id="KW-0520">NAD</keyword>
<protein>
    <submittedName>
        <fullName evidence="5">Sir2-type HDAC (Histone deacetylase)</fullName>
    </submittedName>
</protein>